<evidence type="ECO:0000259" key="6">
    <source>
        <dbReference type="Pfam" id="PF08546"/>
    </source>
</evidence>
<organism evidence="7 8">
    <name type="scientific">Chroogloeocystis siderophila 5.2 s.c.1</name>
    <dbReference type="NCBI Taxonomy" id="247279"/>
    <lineage>
        <taxon>Bacteria</taxon>
        <taxon>Bacillati</taxon>
        <taxon>Cyanobacteriota</taxon>
        <taxon>Cyanophyceae</taxon>
        <taxon>Oscillatoriophycideae</taxon>
        <taxon>Chroococcales</taxon>
        <taxon>Chroococcaceae</taxon>
        <taxon>Chroogloeocystis</taxon>
    </lineage>
</organism>
<dbReference type="FunFam" id="1.10.1040.10:FF:000017">
    <property type="entry name" value="2-dehydropantoate 2-reductase"/>
    <property type="match status" value="1"/>
</dbReference>
<evidence type="ECO:0000313" key="8">
    <source>
        <dbReference type="Proteomes" id="UP000185984"/>
    </source>
</evidence>
<comment type="caution">
    <text evidence="7">The sequence shown here is derived from an EMBL/GenBank/DDBJ whole genome shotgun (WGS) entry which is preliminary data.</text>
</comment>
<dbReference type="InterPro" id="IPR013332">
    <property type="entry name" value="KPR_N"/>
</dbReference>
<dbReference type="InterPro" id="IPR003710">
    <property type="entry name" value="ApbA"/>
</dbReference>
<dbReference type="InterPro" id="IPR013752">
    <property type="entry name" value="KPA_reductase"/>
</dbReference>
<evidence type="ECO:0000313" key="7">
    <source>
        <dbReference type="EMBL" id="OKH25856.1"/>
    </source>
</evidence>
<dbReference type="InterPro" id="IPR013328">
    <property type="entry name" value="6PGD_dom2"/>
</dbReference>
<dbReference type="AlphaFoldDB" id="A0A1U7HQJ4"/>
<dbReference type="Proteomes" id="UP000185984">
    <property type="component" value="Unassembled WGS sequence"/>
</dbReference>
<dbReference type="PANTHER" id="PTHR21708:SF26">
    <property type="entry name" value="2-DEHYDROPANTOATE 2-REDUCTASE"/>
    <property type="match status" value="1"/>
</dbReference>
<dbReference type="PANTHER" id="PTHR21708">
    <property type="entry name" value="PROBABLE 2-DEHYDROPANTOATE 2-REDUCTASE"/>
    <property type="match status" value="1"/>
</dbReference>
<dbReference type="RefSeq" id="WP_073549763.1">
    <property type="nucleotide sequence ID" value="NZ_CAWMVK010000043.1"/>
</dbReference>
<proteinExistence type="inferred from homology"/>
<comment type="similarity">
    <text evidence="1 4">Belongs to the ketopantoate reductase family.</text>
</comment>
<reference evidence="7 8" key="1">
    <citation type="submission" date="2016-11" db="EMBL/GenBank/DDBJ databases">
        <title>Draft Genome Sequences of Nine Cyanobacterial Strains from Diverse Habitats.</title>
        <authorList>
            <person name="Zhu T."/>
            <person name="Hou S."/>
            <person name="Lu X."/>
            <person name="Hess W.R."/>
        </authorList>
    </citation>
    <scope>NUCLEOTIDE SEQUENCE [LARGE SCALE GENOMIC DNA]</scope>
    <source>
        <strain evidence="7 8">5.2 s.c.1</strain>
    </source>
</reference>
<evidence type="ECO:0000256" key="1">
    <source>
        <dbReference type="ARBA" id="ARBA00007870"/>
    </source>
</evidence>
<dbReference type="SUPFAM" id="SSF48179">
    <property type="entry name" value="6-phosphogluconate dehydrogenase C-terminal domain-like"/>
    <property type="match status" value="1"/>
</dbReference>
<dbReference type="NCBIfam" id="NF004887">
    <property type="entry name" value="PRK06249.1"/>
    <property type="match status" value="1"/>
</dbReference>
<dbReference type="InterPro" id="IPR036291">
    <property type="entry name" value="NAD(P)-bd_dom_sf"/>
</dbReference>
<name>A0A1U7HQJ4_9CHRO</name>
<dbReference type="EC" id="1.1.1.169" evidence="4"/>
<keyword evidence="2 4" id="KW-0521">NADP</keyword>
<dbReference type="GO" id="GO:0005737">
    <property type="term" value="C:cytoplasm"/>
    <property type="evidence" value="ECO:0007669"/>
    <property type="project" value="TreeGrafter"/>
</dbReference>
<evidence type="ECO:0000259" key="5">
    <source>
        <dbReference type="Pfam" id="PF02558"/>
    </source>
</evidence>
<dbReference type="SUPFAM" id="SSF51735">
    <property type="entry name" value="NAD(P)-binding Rossmann-fold domains"/>
    <property type="match status" value="1"/>
</dbReference>
<gene>
    <name evidence="7" type="ORF">NIES1031_12775</name>
</gene>
<evidence type="ECO:0000256" key="2">
    <source>
        <dbReference type="ARBA" id="ARBA00022857"/>
    </source>
</evidence>
<keyword evidence="3 4" id="KW-0560">Oxidoreductase</keyword>
<keyword evidence="4" id="KW-0566">Pantothenate biosynthesis</keyword>
<dbReference type="Pfam" id="PF08546">
    <property type="entry name" value="ApbA_C"/>
    <property type="match status" value="1"/>
</dbReference>
<dbReference type="Gene3D" id="1.10.1040.10">
    <property type="entry name" value="N-(1-d-carboxylethyl)-l-norvaline Dehydrogenase, domain 2"/>
    <property type="match status" value="1"/>
</dbReference>
<dbReference type="GO" id="GO:0015940">
    <property type="term" value="P:pantothenate biosynthetic process"/>
    <property type="evidence" value="ECO:0007669"/>
    <property type="project" value="UniProtKB-UniPathway"/>
</dbReference>
<comment type="pathway">
    <text evidence="4">Cofactor biosynthesis; (R)-pantothenate biosynthesis; (R)-pantoate from 3-methyl-2-oxobutanoate: step 2/2.</text>
</comment>
<dbReference type="NCBIfam" id="TIGR00745">
    <property type="entry name" value="apbA_panE"/>
    <property type="match status" value="1"/>
</dbReference>
<dbReference type="Pfam" id="PF02558">
    <property type="entry name" value="ApbA"/>
    <property type="match status" value="1"/>
</dbReference>
<dbReference type="InterPro" id="IPR051402">
    <property type="entry name" value="KPR-Related"/>
</dbReference>
<comment type="function">
    <text evidence="4">Catalyzes the NADPH-dependent reduction of ketopantoate into pantoic acid.</text>
</comment>
<dbReference type="GO" id="GO:0008677">
    <property type="term" value="F:2-dehydropantoate 2-reductase activity"/>
    <property type="evidence" value="ECO:0007669"/>
    <property type="project" value="UniProtKB-EC"/>
</dbReference>
<dbReference type="Gene3D" id="3.40.50.720">
    <property type="entry name" value="NAD(P)-binding Rossmann-like Domain"/>
    <property type="match status" value="1"/>
</dbReference>
<comment type="catalytic activity">
    <reaction evidence="4">
        <text>(R)-pantoate + NADP(+) = 2-dehydropantoate + NADPH + H(+)</text>
        <dbReference type="Rhea" id="RHEA:16233"/>
        <dbReference type="ChEBI" id="CHEBI:11561"/>
        <dbReference type="ChEBI" id="CHEBI:15378"/>
        <dbReference type="ChEBI" id="CHEBI:15980"/>
        <dbReference type="ChEBI" id="CHEBI:57783"/>
        <dbReference type="ChEBI" id="CHEBI:58349"/>
        <dbReference type="EC" id="1.1.1.169"/>
    </reaction>
</comment>
<evidence type="ECO:0000256" key="3">
    <source>
        <dbReference type="ARBA" id="ARBA00023002"/>
    </source>
</evidence>
<feature type="domain" description="Ketopantoate reductase C-terminal" evidence="6">
    <location>
        <begin position="201"/>
        <end position="322"/>
    </location>
</feature>
<feature type="domain" description="Ketopantoate reductase N-terminal" evidence="5">
    <location>
        <begin position="23"/>
        <end position="169"/>
    </location>
</feature>
<dbReference type="STRING" id="247279.NIES1031_12775"/>
<evidence type="ECO:0000256" key="4">
    <source>
        <dbReference type="RuleBase" id="RU362068"/>
    </source>
</evidence>
<dbReference type="EMBL" id="MRCC01000009">
    <property type="protein sequence ID" value="OKH25856.1"/>
    <property type="molecule type" value="Genomic_DNA"/>
</dbReference>
<dbReference type="InterPro" id="IPR008927">
    <property type="entry name" value="6-PGluconate_DH-like_C_sf"/>
</dbReference>
<sequence>MEVRFDSNFNSSARRSLSENRSYAILGTGALGGFYGARLQQAGIDVHFLLRSDYEYVKKHGLFIESPDGTFRLPQVNAYRNVHDMPCCDVIVVALKTTQNNLLRQMLPCLVKDNSVVLVLQNGLGVEEEVAGIVGSNRVMGGLCFTCNDKVAPGHFRHLHYGVITLAEYAYDYLACGITKRMLQVKTDFERAGILIQLAEDLLLARWKKLICNIPFNGLTVVLNATIKDLISDVHTRALVEEMMQEMVTVAAAYHRAIADDYIEKRLKYIAKMGPYRTSTKIDFDYRRSLEVEAIFGNPLRAAQQAGIDTPQLAMLYRQLKFLDTYYCTDRAIAVLAH</sequence>
<protein>
    <recommendedName>
        <fullName evidence="4">2-dehydropantoate 2-reductase</fullName>
        <ecNumber evidence="4">1.1.1.169</ecNumber>
    </recommendedName>
    <alternativeName>
        <fullName evidence="4">Ketopantoate reductase</fullName>
    </alternativeName>
</protein>
<keyword evidence="8" id="KW-1185">Reference proteome</keyword>
<dbReference type="UniPathway" id="UPA00028">
    <property type="reaction ID" value="UER00004"/>
</dbReference>
<accession>A0A1U7HQJ4</accession>